<keyword evidence="2" id="KW-1185">Reference proteome</keyword>
<feature type="non-terminal residue" evidence="1">
    <location>
        <position position="1"/>
    </location>
</feature>
<comment type="caution">
    <text evidence="1">The sequence shown here is derived from an EMBL/GenBank/DDBJ whole genome shotgun (WGS) entry which is preliminary data.</text>
</comment>
<evidence type="ECO:0000313" key="1">
    <source>
        <dbReference type="EMBL" id="RIA95156.1"/>
    </source>
</evidence>
<dbReference type="OrthoDB" id="2410767at2759"/>
<reference evidence="1 2" key="1">
    <citation type="submission" date="2018-06" db="EMBL/GenBank/DDBJ databases">
        <title>Comparative genomics reveals the genomic features of Rhizophagus irregularis, R. cerebriforme, R. diaphanum and Gigaspora rosea, and their symbiotic lifestyle signature.</title>
        <authorList>
            <person name="Morin E."/>
            <person name="San Clemente H."/>
            <person name="Chen E.C.H."/>
            <person name="De La Providencia I."/>
            <person name="Hainaut M."/>
            <person name="Kuo A."/>
            <person name="Kohler A."/>
            <person name="Murat C."/>
            <person name="Tang N."/>
            <person name="Roy S."/>
            <person name="Loubradou J."/>
            <person name="Henrissat B."/>
            <person name="Grigoriev I.V."/>
            <person name="Corradi N."/>
            <person name="Roux C."/>
            <person name="Martin F.M."/>
        </authorList>
    </citation>
    <scope>NUCLEOTIDE SEQUENCE [LARGE SCALE GENOMIC DNA]</scope>
    <source>
        <strain evidence="1 2">DAOM 227022</strain>
    </source>
</reference>
<accession>A0A397TDW4</accession>
<sequence length="165" mass="19293">FSDFQEEFAITICSRKNKPMYEYQIRPDFSLLYEIYHIQAFSETVKQNLSNQAKYNQGFSYAKKAIELALKIGCEDELNKILQEWIREKERSRIGKENLPEINNSYETCTKGTLRKCMKNALKENQNPKSSGTASTHRSKYICSHCKSSGHNAHRCKHKKNPKKY</sequence>
<proteinExistence type="predicted"/>
<protein>
    <submittedName>
        <fullName evidence="1">Uncharacterized protein</fullName>
    </submittedName>
</protein>
<name>A0A397TDW4_9GLOM</name>
<dbReference type="EMBL" id="QKYT01000067">
    <property type="protein sequence ID" value="RIA95156.1"/>
    <property type="molecule type" value="Genomic_DNA"/>
</dbReference>
<gene>
    <name evidence="1" type="ORF">C1645_758340</name>
</gene>
<dbReference type="Proteomes" id="UP000265703">
    <property type="component" value="Unassembled WGS sequence"/>
</dbReference>
<evidence type="ECO:0000313" key="2">
    <source>
        <dbReference type="Proteomes" id="UP000265703"/>
    </source>
</evidence>
<organism evidence="1 2">
    <name type="scientific">Glomus cerebriforme</name>
    <dbReference type="NCBI Taxonomy" id="658196"/>
    <lineage>
        <taxon>Eukaryota</taxon>
        <taxon>Fungi</taxon>
        <taxon>Fungi incertae sedis</taxon>
        <taxon>Mucoromycota</taxon>
        <taxon>Glomeromycotina</taxon>
        <taxon>Glomeromycetes</taxon>
        <taxon>Glomerales</taxon>
        <taxon>Glomeraceae</taxon>
        <taxon>Glomus</taxon>
    </lineage>
</organism>
<dbReference type="AlphaFoldDB" id="A0A397TDW4"/>